<evidence type="ECO:0000313" key="1">
    <source>
        <dbReference type="EMBL" id="KIG18614.1"/>
    </source>
</evidence>
<dbReference type="Proteomes" id="UP000031599">
    <property type="component" value="Unassembled WGS sequence"/>
</dbReference>
<reference evidence="1 2" key="1">
    <citation type="submission" date="2014-12" db="EMBL/GenBank/DDBJ databases">
        <title>Genome assembly of Enhygromyxa salina DSM 15201.</title>
        <authorList>
            <person name="Sharma G."/>
            <person name="Subramanian S."/>
        </authorList>
    </citation>
    <scope>NUCLEOTIDE SEQUENCE [LARGE SCALE GENOMIC DNA]</scope>
    <source>
        <strain evidence="1 2">DSM 15201</strain>
    </source>
</reference>
<dbReference type="AlphaFoldDB" id="A0A0C1ZMA6"/>
<evidence type="ECO:0000313" key="2">
    <source>
        <dbReference type="Proteomes" id="UP000031599"/>
    </source>
</evidence>
<protein>
    <recommendedName>
        <fullName evidence="3">Peptidoglycan binding domain protein</fullName>
    </recommendedName>
</protein>
<dbReference type="SUPFAM" id="SSF103088">
    <property type="entry name" value="OmpA-like"/>
    <property type="match status" value="1"/>
</dbReference>
<name>A0A0C1ZMA6_9BACT</name>
<dbReference type="InterPro" id="IPR036737">
    <property type="entry name" value="OmpA-like_sf"/>
</dbReference>
<evidence type="ECO:0008006" key="3">
    <source>
        <dbReference type="Google" id="ProtNLM"/>
    </source>
</evidence>
<accession>A0A0C1ZMA6</accession>
<dbReference type="EMBL" id="JMCC02000010">
    <property type="protein sequence ID" value="KIG18614.1"/>
    <property type="molecule type" value="Genomic_DNA"/>
</dbReference>
<gene>
    <name evidence="1" type="ORF">DB30_00299</name>
</gene>
<organism evidence="1 2">
    <name type="scientific">Enhygromyxa salina</name>
    <dbReference type="NCBI Taxonomy" id="215803"/>
    <lineage>
        <taxon>Bacteria</taxon>
        <taxon>Pseudomonadati</taxon>
        <taxon>Myxococcota</taxon>
        <taxon>Polyangia</taxon>
        <taxon>Nannocystales</taxon>
        <taxon>Nannocystaceae</taxon>
        <taxon>Enhygromyxa</taxon>
    </lineage>
</organism>
<dbReference type="Gene3D" id="3.30.1330.60">
    <property type="entry name" value="OmpA-like domain"/>
    <property type="match status" value="1"/>
</dbReference>
<proteinExistence type="predicted"/>
<comment type="caution">
    <text evidence="1">The sequence shown here is derived from an EMBL/GenBank/DDBJ whole genome shotgun (WGS) entry which is preliminary data.</text>
</comment>
<sequence>MDGMEGTDATWLDPDRALSVLRRATSTLTFDLRRVSLFMASQGLGDPGSRTASQAWRQIAQLLRLGQLRVVERSRELSRYSHDHIAPGPAPTPSDPGVIEDASAWFELVLEDDYGRALAEVEHRLTLPDLSVVKGRSDTSGRVFIEQIAPGHCKLELTLSSWPNADSGQAPAATPSSRLLERRAPFDGRLPSFTLPTLVHNRVRLRPSPIKAHAAAGFRADSSFVSPGLAAALRPMRQPLEHASAQLALFGHTDPAGSGANNKALSERRAAAMRALASSDADALYEIAKHERWGLDAYQAMLRGLGFIPGAIDDTSGPMTDAAIEAFVEANTQRWLSGSAPSQGPALDEQTQRAIISAYVEEYGLGLQPKRLLSSVASGCREFNSAGIRPERARRVTLAVFTDASTSPRASDLPCVEGNSGACTLDLEDGLRCRFYRHAVAPQDLDRAVVEWFDFAWLRTPTGKIHLSALTTAPDTDHVEFEIGIADGGLPSPLPCSAAGGSGEIVLRKLGRAAGLVRHGVCYALWDPEGFDPFDPRQWFETDPNAPEIEGLPVPTFKITLGKDWAYSTPPGRRLDRIVLEGDTQREVMALLSDGSYARFAGREGLQQVAAEAGGLHVLALYPWNGLVSPAGRGAEDG</sequence>